<dbReference type="Proteomes" id="UP000197092">
    <property type="component" value="Chromosome 1"/>
</dbReference>
<organism evidence="2 3">
    <name type="scientific">Vibrio mediterranei</name>
    <dbReference type="NCBI Taxonomy" id="689"/>
    <lineage>
        <taxon>Bacteria</taxon>
        <taxon>Pseudomonadati</taxon>
        <taxon>Pseudomonadota</taxon>
        <taxon>Gammaproteobacteria</taxon>
        <taxon>Vibrionales</taxon>
        <taxon>Vibrionaceae</taxon>
        <taxon>Vibrio</taxon>
    </lineage>
</organism>
<gene>
    <name evidence="2" type="ORF">BSZ05_13880</name>
</gene>
<feature type="domain" description="N-acetyltransferase" evidence="1">
    <location>
        <begin position="1"/>
        <end position="140"/>
    </location>
</feature>
<evidence type="ECO:0000313" key="2">
    <source>
        <dbReference type="EMBL" id="ASI90792.1"/>
    </source>
</evidence>
<dbReference type="InterPro" id="IPR016181">
    <property type="entry name" value="Acyl_CoA_acyltransferase"/>
</dbReference>
<reference evidence="3" key="1">
    <citation type="submission" date="2016-12" db="EMBL/GenBank/DDBJ databases">
        <title>Comparative genomic analysis reveals the diversity, evolution, and environmental adaptation strategies of the genus Vibrio.</title>
        <authorList>
            <person name="Lin H."/>
            <person name="Wang X."/>
            <person name="Zhang X.-H."/>
        </authorList>
    </citation>
    <scope>NUCLEOTIDE SEQUENCE [LARGE SCALE GENOMIC DNA]</scope>
    <source>
        <strain evidence="3">QT6D1</strain>
    </source>
</reference>
<protein>
    <submittedName>
        <fullName evidence="2">GNAT family N-acetyltransferase</fullName>
    </submittedName>
</protein>
<dbReference type="EMBL" id="CP018308">
    <property type="protein sequence ID" value="ASI90792.1"/>
    <property type="molecule type" value="Genomic_DNA"/>
</dbReference>
<dbReference type="InterPro" id="IPR000182">
    <property type="entry name" value="GNAT_dom"/>
</dbReference>
<evidence type="ECO:0000313" key="3">
    <source>
        <dbReference type="Proteomes" id="UP000197092"/>
    </source>
</evidence>
<evidence type="ECO:0000259" key="1">
    <source>
        <dbReference type="PROSITE" id="PS51186"/>
    </source>
</evidence>
<dbReference type="GO" id="GO:0016747">
    <property type="term" value="F:acyltransferase activity, transferring groups other than amino-acyl groups"/>
    <property type="evidence" value="ECO:0007669"/>
    <property type="project" value="InterPro"/>
</dbReference>
<dbReference type="Pfam" id="PF00583">
    <property type="entry name" value="Acetyltransf_1"/>
    <property type="match status" value="1"/>
</dbReference>
<proteinExistence type="predicted"/>
<name>A0AAN1KNU8_9VIBR</name>
<dbReference type="KEGG" id="vsh:BSZ05_13880"/>
<dbReference type="AlphaFoldDB" id="A0AAN1KNU8"/>
<sequence length="140" mass="15992">MEVVLKPALDWEFAESLTKANMAEYYQRYDISWDTEIFADSWKNLDNFEVHVNGERVGVIRFSYTETTTHLRDFQLVKNVQGMGIGTTCLTLVKRHAIQHRSVEVVLRVFPESPAVGLYKRAGFLESGACGNVIEMRCSL</sequence>
<accession>A0AAN1KNU8</accession>
<dbReference type="SUPFAM" id="SSF55729">
    <property type="entry name" value="Acyl-CoA N-acyltransferases (Nat)"/>
    <property type="match status" value="1"/>
</dbReference>
<dbReference type="RefSeq" id="WP_088877221.1">
    <property type="nucleotide sequence ID" value="NZ_CP018308.1"/>
</dbReference>
<dbReference type="PROSITE" id="PS51186">
    <property type="entry name" value="GNAT"/>
    <property type="match status" value="1"/>
</dbReference>
<dbReference type="Gene3D" id="3.40.630.30">
    <property type="match status" value="1"/>
</dbReference>